<keyword evidence="2" id="KW-1185">Reference proteome</keyword>
<reference evidence="1 2" key="1">
    <citation type="journal article" date="2015" name="Genome Biol. Evol.">
        <title>Comparative Genomics of a Bacterivorous Green Alga Reveals Evolutionary Causalities and Consequences of Phago-Mixotrophic Mode of Nutrition.</title>
        <authorList>
            <person name="Burns J.A."/>
            <person name="Paasch A."/>
            <person name="Narechania A."/>
            <person name="Kim E."/>
        </authorList>
    </citation>
    <scope>NUCLEOTIDE SEQUENCE [LARGE SCALE GENOMIC DNA]</scope>
    <source>
        <strain evidence="1 2">PLY_AMNH</strain>
    </source>
</reference>
<proteinExistence type="predicted"/>
<protein>
    <submittedName>
        <fullName evidence="1">Uncharacterized protein</fullName>
    </submittedName>
</protein>
<accession>A0AAE0BFE9</accession>
<dbReference type="Proteomes" id="UP001190700">
    <property type="component" value="Unassembled WGS sequence"/>
</dbReference>
<evidence type="ECO:0000313" key="1">
    <source>
        <dbReference type="EMBL" id="KAK3234990.1"/>
    </source>
</evidence>
<evidence type="ECO:0000313" key="2">
    <source>
        <dbReference type="Proteomes" id="UP001190700"/>
    </source>
</evidence>
<sequence>MYLRPPPCSGAASSSRPGWTSLCTFYDTAPARSFEVALATRAIGVGPDCFHEEKNIVSKCNNFDPRFQLLCYLVKDAYFHYNKGDETLVDTFLMAGGDLSLSLPGPDPQVSMVAAAAPMVQAPLDAAAGPDPQLPMAAAAAPMVQAPLDAAAVPDPQVSMAAAAAPMVQVPLHGAAGPDPQVPMAAAAAPMVQAPLDAAAGPDPQLPMAAAAAPMVQAPLDAAAGPDPQLPMAAAAAPMVQAPLVTLLKNGQNR</sequence>
<dbReference type="AlphaFoldDB" id="A0AAE0BFE9"/>
<name>A0AAE0BFE9_9CHLO</name>
<gene>
    <name evidence="1" type="ORF">CYMTET_54782</name>
</gene>
<organism evidence="1 2">
    <name type="scientific">Cymbomonas tetramitiformis</name>
    <dbReference type="NCBI Taxonomy" id="36881"/>
    <lineage>
        <taxon>Eukaryota</taxon>
        <taxon>Viridiplantae</taxon>
        <taxon>Chlorophyta</taxon>
        <taxon>Pyramimonadophyceae</taxon>
        <taxon>Pyramimonadales</taxon>
        <taxon>Pyramimonadaceae</taxon>
        <taxon>Cymbomonas</taxon>
    </lineage>
</organism>
<dbReference type="EMBL" id="LGRX02035399">
    <property type="protein sequence ID" value="KAK3234990.1"/>
    <property type="molecule type" value="Genomic_DNA"/>
</dbReference>
<comment type="caution">
    <text evidence="1">The sequence shown here is derived from an EMBL/GenBank/DDBJ whole genome shotgun (WGS) entry which is preliminary data.</text>
</comment>